<dbReference type="GO" id="GO:0005634">
    <property type="term" value="C:nucleus"/>
    <property type="evidence" value="ECO:0007669"/>
    <property type="project" value="UniProtKB-SubCell"/>
</dbReference>
<evidence type="ECO:0000256" key="8">
    <source>
        <dbReference type="SAM" id="MobiDB-lite"/>
    </source>
</evidence>
<dbReference type="GO" id="GO:0003677">
    <property type="term" value="F:DNA binding"/>
    <property type="evidence" value="ECO:0007669"/>
    <property type="project" value="UniProtKB-KW"/>
</dbReference>
<feature type="region of interest" description="Disordered" evidence="8">
    <location>
        <begin position="1"/>
        <end position="33"/>
    </location>
</feature>
<dbReference type="PANTHER" id="PTHR31313">
    <property type="entry name" value="TY1 ENHANCER ACTIVATOR"/>
    <property type="match status" value="1"/>
</dbReference>
<keyword evidence="2" id="KW-0479">Metal-binding</keyword>
<dbReference type="GO" id="GO:0008270">
    <property type="term" value="F:zinc ion binding"/>
    <property type="evidence" value="ECO:0007669"/>
    <property type="project" value="InterPro"/>
</dbReference>
<dbReference type="InterPro" id="IPR001138">
    <property type="entry name" value="Zn2Cys6_DnaBD"/>
</dbReference>
<evidence type="ECO:0000256" key="2">
    <source>
        <dbReference type="ARBA" id="ARBA00022723"/>
    </source>
</evidence>
<keyword evidence="7" id="KW-0539">Nucleus</keyword>
<proteinExistence type="predicted"/>
<evidence type="ECO:0000256" key="3">
    <source>
        <dbReference type="ARBA" id="ARBA00022833"/>
    </source>
</evidence>
<dbReference type="PROSITE" id="PS50048">
    <property type="entry name" value="ZN2_CY6_FUNGAL_2"/>
    <property type="match status" value="1"/>
</dbReference>
<dbReference type="Pfam" id="PF00172">
    <property type="entry name" value="Zn_clus"/>
    <property type="match status" value="1"/>
</dbReference>
<protein>
    <recommendedName>
        <fullName evidence="9">Zn(2)-C6 fungal-type domain-containing protein</fullName>
    </recommendedName>
</protein>
<sequence>MANQRTTDSAEEMPSGPERHVPSANTDAPAKHKRKLTLSACDPCRRRKTKCDGKRPVCSACINKHVCTWEVQDPSLSRTAALKSKLDEMGLQMEKNGNHLKSANSLIEYLMTRPEAEAHTILKRLRSTQDIAATVQYVRDGDLLISGVLAPRPSSQGEEDVSA</sequence>
<dbReference type="InterPro" id="IPR051615">
    <property type="entry name" value="Transcr_Regulatory_Elem"/>
</dbReference>
<keyword evidence="11" id="KW-1185">Reference proteome</keyword>
<keyword evidence="6" id="KW-0804">Transcription</keyword>
<reference evidence="10" key="1">
    <citation type="submission" date="2021-03" db="EMBL/GenBank/DDBJ databases">
        <authorList>
            <person name="Tagirdzhanova G."/>
        </authorList>
    </citation>
    <scope>NUCLEOTIDE SEQUENCE</scope>
</reference>
<evidence type="ECO:0000313" key="10">
    <source>
        <dbReference type="EMBL" id="CAF9919221.1"/>
    </source>
</evidence>
<dbReference type="EMBL" id="CAJPDQ010000014">
    <property type="protein sequence ID" value="CAF9919221.1"/>
    <property type="molecule type" value="Genomic_DNA"/>
</dbReference>
<dbReference type="CDD" id="cd00067">
    <property type="entry name" value="GAL4"/>
    <property type="match status" value="1"/>
</dbReference>
<evidence type="ECO:0000256" key="6">
    <source>
        <dbReference type="ARBA" id="ARBA00023163"/>
    </source>
</evidence>
<gene>
    <name evidence="10" type="ORF">GOMPHAMPRED_001710</name>
</gene>
<feature type="domain" description="Zn(2)-C6 fungal-type" evidence="9">
    <location>
        <begin position="40"/>
        <end position="69"/>
    </location>
</feature>
<dbReference type="OrthoDB" id="10261408at2759"/>
<dbReference type="Gene3D" id="4.10.240.10">
    <property type="entry name" value="Zn(2)-C6 fungal-type DNA-binding domain"/>
    <property type="match status" value="1"/>
</dbReference>
<dbReference type="SUPFAM" id="SSF57701">
    <property type="entry name" value="Zn2/Cys6 DNA-binding domain"/>
    <property type="match status" value="1"/>
</dbReference>
<dbReference type="PANTHER" id="PTHR31313:SF81">
    <property type="entry name" value="TY1 ENHANCER ACTIVATOR"/>
    <property type="match status" value="1"/>
</dbReference>
<evidence type="ECO:0000256" key="1">
    <source>
        <dbReference type="ARBA" id="ARBA00004123"/>
    </source>
</evidence>
<evidence type="ECO:0000256" key="5">
    <source>
        <dbReference type="ARBA" id="ARBA00023125"/>
    </source>
</evidence>
<keyword evidence="4" id="KW-0805">Transcription regulation</keyword>
<keyword evidence="5" id="KW-0238">DNA-binding</keyword>
<evidence type="ECO:0000313" key="11">
    <source>
        <dbReference type="Proteomes" id="UP000664169"/>
    </source>
</evidence>
<dbReference type="InterPro" id="IPR036864">
    <property type="entry name" value="Zn2-C6_fun-type_DNA-bd_sf"/>
</dbReference>
<evidence type="ECO:0000256" key="7">
    <source>
        <dbReference type="ARBA" id="ARBA00023242"/>
    </source>
</evidence>
<dbReference type="SMART" id="SM00066">
    <property type="entry name" value="GAL4"/>
    <property type="match status" value="1"/>
</dbReference>
<keyword evidence="3" id="KW-0862">Zinc</keyword>
<organism evidence="10 11">
    <name type="scientific">Gomphillus americanus</name>
    <dbReference type="NCBI Taxonomy" id="1940652"/>
    <lineage>
        <taxon>Eukaryota</taxon>
        <taxon>Fungi</taxon>
        <taxon>Dikarya</taxon>
        <taxon>Ascomycota</taxon>
        <taxon>Pezizomycotina</taxon>
        <taxon>Lecanoromycetes</taxon>
        <taxon>OSLEUM clade</taxon>
        <taxon>Ostropomycetidae</taxon>
        <taxon>Ostropales</taxon>
        <taxon>Graphidaceae</taxon>
        <taxon>Gomphilloideae</taxon>
        <taxon>Gomphillus</taxon>
    </lineage>
</organism>
<dbReference type="AlphaFoldDB" id="A0A8H3FE68"/>
<evidence type="ECO:0000256" key="4">
    <source>
        <dbReference type="ARBA" id="ARBA00023015"/>
    </source>
</evidence>
<name>A0A8H3FE68_9LECA</name>
<comment type="subcellular location">
    <subcellularLocation>
        <location evidence="1">Nucleus</location>
    </subcellularLocation>
</comment>
<evidence type="ECO:0000259" key="9">
    <source>
        <dbReference type="PROSITE" id="PS50048"/>
    </source>
</evidence>
<comment type="caution">
    <text evidence="10">The sequence shown here is derived from an EMBL/GenBank/DDBJ whole genome shotgun (WGS) entry which is preliminary data.</text>
</comment>
<accession>A0A8H3FE68</accession>
<dbReference type="GO" id="GO:0000981">
    <property type="term" value="F:DNA-binding transcription factor activity, RNA polymerase II-specific"/>
    <property type="evidence" value="ECO:0007669"/>
    <property type="project" value="InterPro"/>
</dbReference>
<dbReference type="Proteomes" id="UP000664169">
    <property type="component" value="Unassembled WGS sequence"/>
</dbReference>